<protein>
    <recommendedName>
        <fullName evidence="3">UspA domain-containing protein</fullName>
    </recommendedName>
</protein>
<organism evidence="1 2">
    <name type="scientific">Paenimyroides ceti</name>
    <dbReference type="NCBI Taxonomy" id="395087"/>
    <lineage>
        <taxon>Bacteria</taxon>
        <taxon>Pseudomonadati</taxon>
        <taxon>Bacteroidota</taxon>
        <taxon>Flavobacteriia</taxon>
        <taxon>Flavobacteriales</taxon>
        <taxon>Flavobacteriaceae</taxon>
        <taxon>Paenimyroides</taxon>
    </lineage>
</organism>
<accession>A0ABT8CRB6</accession>
<evidence type="ECO:0000313" key="1">
    <source>
        <dbReference type="EMBL" id="MDN3706137.1"/>
    </source>
</evidence>
<keyword evidence="2" id="KW-1185">Reference proteome</keyword>
<dbReference type="RefSeq" id="WP_290362270.1">
    <property type="nucleotide sequence ID" value="NZ_JAUFQU010000001.1"/>
</dbReference>
<dbReference type="EMBL" id="JAUFQU010000001">
    <property type="protein sequence ID" value="MDN3706137.1"/>
    <property type="molecule type" value="Genomic_DNA"/>
</dbReference>
<evidence type="ECO:0000313" key="2">
    <source>
        <dbReference type="Proteomes" id="UP001242368"/>
    </source>
</evidence>
<gene>
    <name evidence="1" type="ORF">QW060_03240</name>
</gene>
<evidence type="ECO:0008006" key="3">
    <source>
        <dbReference type="Google" id="ProtNLM"/>
    </source>
</evidence>
<comment type="caution">
    <text evidence="1">The sequence shown here is derived from an EMBL/GenBank/DDBJ whole genome shotgun (WGS) entry which is preliminary data.</text>
</comment>
<proteinExistence type="predicted"/>
<reference evidence="2" key="1">
    <citation type="journal article" date="2019" name="Int. J. Syst. Evol. Microbiol.">
        <title>The Global Catalogue of Microorganisms (GCM) 10K type strain sequencing project: providing services to taxonomists for standard genome sequencing and annotation.</title>
        <authorList>
            <consortium name="The Broad Institute Genomics Platform"/>
            <consortium name="The Broad Institute Genome Sequencing Center for Infectious Disease"/>
            <person name="Wu L."/>
            <person name="Ma J."/>
        </authorList>
    </citation>
    <scope>NUCLEOTIDE SEQUENCE [LARGE SCALE GENOMIC DNA]</scope>
    <source>
        <strain evidence="2">CECT 7184</strain>
    </source>
</reference>
<name>A0ABT8CRB6_9FLAO</name>
<dbReference type="Proteomes" id="UP001242368">
    <property type="component" value="Unassembled WGS sequence"/>
</dbReference>
<sequence length="167" mass="18986">METVKKIVIPTDFSVKSLNLVVDVIKKYPSSVLDIVLVHGYETSNSISDLLFFSKGKVLEKLQTSEFKKSCKLIQNTYQSRINSFKVDLITGDCRRYFNNYIEINAVDEVVLPVGNKMRLKGSQSFHLNHLISHSKCSVLSLDYAHKLVLELENTEQLANLFLSKAE</sequence>